<dbReference type="GO" id="GO:0008320">
    <property type="term" value="F:protein transmembrane transporter activity"/>
    <property type="evidence" value="ECO:0007669"/>
    <property type="project" value="TreeGrafter"/>
</dbReference>
<keyword evidence="12" id="KW-1185">Reference proteome</keyword>
<dbReference type="GO" id="GO:0005741">
    <property type="term" value="C:mitochondrial outer membrane"/>
    <property type="evidence" value="ECO:0007669"/>
    <property type="project" value="UniProtKB-SubCell"/>
</dbReference>
<dbReference type="GO" id="GO:0045039">
    <property type="term" value="P:protein insertion into mitochondrial inner membrane"/>
    <property type="evidence" value="ECO:0007669"/>
    <property type="project" value="TreeGrafter"/>
</dbReference>
<reference evidence="11" key="1">
    <citation type="submission" date="2023-03" db="EMBL/GenBank/DDBJ databases">
        <authorList>
            <person name="Steffen K."/>
            <person name="Cardenas P."/>
        </authorList>
    </citation>
    <scope>NUCLEOTIDE SEQUENCE</scope>
</reference>
<keyword evidence="2" id="KW-0812">Transmembrane</keyword>
<sequence length="94" mass="10503">MIHMQKAIAVDISCVQAYDTIASIEMQRGHTARAMELYEKAVRYSRNQVEMTQAYVAQKVFSMQDRVCKEYGVSIQQLAARSAASMTPPGAPNM</sequence>
<dbReference type="Proteomes" id="UP001174909">
    <property type="component" value="Unassembled WGS sequence"/>
</dbReference>
<dbReference type="Gene3D" id="1.25.40.10">
    <property type="entry name" value="Tetratricopeptide repeat domain"/>
    <property type="match status" value="1"/>
</dbReference>
<protein>
    <submittedName>
        <fullName evidence="11">Mitochondrial import receptor subunit TOM70</fullName>
    </submittedName>
</protein>
<evidence type="ECO:0000313" key="11">
    <source>
        <dbReference type="EMBL" id="CAI8018619.1"/>
    </source>
</evidence>
<evidence type="ECO:0000256" key="8">
    <source>
        <dbReference type="ARBA" id="ARBA00023136"/>
    </source>
</evidence>
<dbReference type="InterPro" id="IPR011990">
    <property type="entry name" value="TPR-like_helical_dom_sf"/>
</dbReference>
<dbReference type="PROSITE" id="PS50005">
    <property type="entry name" value="TPR"/>
    <property type="match status" value="1"/>
</dbReference>
<evidence type="ECO:0000256" key="7">
    <source>
        <dbReference type="ARBA" id="ARBA00023128"/>
    </source>
</evidence>
<feature type="repeat" description="TPR" evidence="10">
    <location>
        <begin position="15"/>
        <end position="48"/>
    </location>
</feature>
<comment type="subcellular location">
    <subcellularLocation>
        <location evidence="1">Mitochondrion outer membrane</location>
        <topology evidence="1">Single-pass membrane protein</topology>
    </subcellularLocation>
</comment>
<dbReference type="PANTHER" id="PTHR46208:SF1">
    <property type="entry name" value="MITOCHONDRIAL IMPORT RECEPTOR SUBUNIT TOM70"/>
    <property type="match status" value="1"/>
</dbReference>
<accession>A0AA35RWM9</accession>
<keyword evidence="6" id="KW-1133">Transmembrane helix</keyword>
<dbReference type="EMBL" id="CASHTH010001698">
    <property type="protein sequence ID" value="CAI8018619.1"/>
    <property type="molecule type" value="Genomic_DNA"/>
</dbReference>
<keyword evidence="3" id="KW-0677">Repeat</keyword>
<dbReference type="AlphaFoldDB" id="A0AA35RWM9"/>
<dbReference type="GO" id="GO:0030943">
    <property type="term" value="F:mitochondrion targeting sequence binding"/>
    <property type="evidence" value="ECO:0007669"/>
    <property type="project" value="TreeGrafter"/>
</dbReference>
<organism evidence="11 12">
    <name type="scientific">Geodia barretti</name>
    <name type="common">Barrett's horny sponge</name>
    <dbReference type="NCBI Taxonomy" id="519541"/>
    <lineage>
        <taxon>Eukaryota</taxon>
        <taxon>Metazoa</taxon>
        <taxon>Porifera</taxon>
        <taxon>Demospongiae</taxon>
        <taxon>Heteroscleromorpha</taxon>
        <taxon>Tetractinellida</taxon>
        <taxon>Astrophorina</taxon>
        <taxon>Geodiidae</taxon>
        <taxon>Geodia</taxon>
    </lineage>
</organism>
<name>A0AA35RWM9_GEOBA</name>
<dbReference type="SUPFAM" id="SSF48452">
    <property type="entry name" value="TPR-like"/>
    <property type="match status" value="1"/>
</dbReference>
<dbReference type="PANTHER" id="PTHR46208">
    <property type="entry name" value="MITOCHONDRIAL IMPORT RECEPTOR SUBUNIT TOM70"/>
    <property type="match status" value="1"/>
</dbReference>
<keyword evidence="5 10" id="KW-0802">TPR repeat</keyword>
<comment type="similarity">
    <text evidence="9">Belongs to the Tom70 family.</text>
</comment>
<evidence type="ECO:0000256" key="2">
    <source>
        <dbReference type="ARBA" id="ARBA00022692"/>
    </source>
</evidence>
<evidence type="ECO:0000256" key="6">
    <source>
        <dbReference type="ARBA" id="ARBA00022989"/>
    </source>
</evidence>
<keyword evidence="11" id="KW-0675">Receptor</keyword>
<dbReference type="GO" id="GO:0030150">
    <property type="term" value="P:protein import into mitochondrial matrix"/>
    <property type="evidence" value="ECO:0007669"/>
    <property type="project" value="TreeGrafter"/>
</dbReference>
<evidence type="ECO:0000313" key="12">
    <source>
        <dbReference type="Proteomes" id="UP001174909"/>
    </source>
</evidence>
<evidence type="ECO:0000256" key="3">
    <source>
        <dbReference type="ARBA" id="ARBA00022737"/>
    </source>
</evidence>
<evidence type="ECO:0000256" key="1">
    <source>
        <dbReference type="ARBA" id="ARBA00004572"/>
    </source>
</evidence>
<evidence type="ECO:0000256" key="5">
    <source>
        <dbReference type="ARBA" id="ARBA00022803"/>
    </source>
</evidence>
<keyword evidence="7" id="KW-0496">Mitochondrion</keyword>
<evidence type="ECO:0000256" key="10">
    <source>
        <dbReference type="PROSITE-ProRule" id="PRU00339"/>
    </source>
</evidence>
<gene>
    <name evidence="11" type="ORF">GBAR_LOCUS11274</name>
</gene>
<keyword evidence="8" id="KW-0472">Membrane</keyword>
<keyword evidence="4" id="KW-1000">Mitochondrion outer membrane</keyword>
<evidence type="ECO:0000256" key="9">
    <source>
        <dbReference type="ARBA" id="ARBA00038030"/>
    </source>
</evidence>
<comment type="caution">
    <text evidence="11">The sequence shown here is derived from an EMBL/GenBank/DDBJ whole genome shotgun (WGS) entry which is preliminary data.</text>
</comment>
<dbReference type="InterPro" id="IPR019734">
    <property type="entry name" value="TPR_rpt"/>
</dbReference>
<evidence type="ECO:0000256" key="4">
    <source>
        <dbReference type="ARBA" id="ARBA00022787"/>
    </source>
</evidence>
<proteinExistence type="inferred from homology"/>